<keyword evidence="5" id="KW-0998">Cell outer membrane</keyword>
<feature type="domain" description="RagB/SusD" evidence="6">
    <location>
        <begin position="262"/>
        <end position="556"/>
    </location>
</feature>
<comment type="similarity">
    <text evidence="2">Belongs to the SusD family.</text>
</comment>
<keyword evidence="9" id="KW-1185">Reference proteome</keyword>
<dbReference type="InterPro" id="IPR033985">
    <property type="entry name" value="SusD-like_N"/>
</dbReference>
<evidence type="ECO:0000256" key="5">
    <source>
        <dbReference type="ARBA" id="ARBA00023237"/>
    </source>
</evidence>
<reference evidence="8 9" key="1">
    <citation type="submission" date="2020-08" db="EMBL/GenBank/DDBJ databases">
        <title>Sphingobacterium sp. DN00404 isolated from aquaculture water.</title>
        <authorList>
            <person name="Zhang M."/>
        </authorList>
    </citation>
    <scope>NUCLEOTIDE SEQUENCE [LARGE SCALE GENOMIC DNA]</scope>
    <source>
        <strain evidence="8 9">KCTC 42746</strain>
    </source>
</reference>
<dbReference type="Pfam" id="PF14322">
    <property type="entry name" value="SusD-like_3"/>
    <property type="match status" value="1"/>
</dbReference>
<evidence type="ECO:0000256" key="1">
    <source>
        <dbReference type="ARBA" id="ARBA00004442"/>
    </source>
</evidence>
<gene>
    <name evidence="8" type="ORF">H8B21_09520</name>
</gene>
<evidence type="ECO:0000256" key="2">
    <source>
        <dbReference type="ARBA" id="ARBA00006275"/>
    </source>
</evidence>
<feature type="domain" description="SusD-like N-terminal" evidence="7">
    <location>
        <begin position="22"/>
        <end position="222"/>
    </location>
</feature>
<dbReference type="SUPFAM" id="SSF48452">
    <property type="entry name" value="TPR-like"/>
    <property type="match status" value="1"/>
</dbReference>
<comment type="caution">
    <text evidence="8">The sequence shown here is derived from an EMBL/GenBank/DDBJ whole genome shotgun (WGS) entry which is preliminary data.</text>
</comment>
<dbReference type="Proteomes" id="UP000651112">
    <property type="component" value="Unassembled WGS sequence"/>
</dbReference>
<dbReference type="EMBL" id="JACNYL010000002">
    <property type="protein sequence ID" value="MBD1421804.1"/>
    <property type="molecule type" value="Genomic_DNA"/>
</dbReference>
<evidence type="ECO:0000256" key="3">
    <source>
        <dbReference type="ARBA" id="ARBA00022729"/>
    </source>
</evidence>
<keyword evidence="4" id="KW-0472">Membrane</keyword>
<evidence type="ECO:0000259" key="6">
    <source>
        <dbReference type="Pfam" id="PF07980"/>
    </source>
</evidence>
<comment type="subcellular location">
    <subcellularLocation>
        <location evidence="1">Cell outer membrane</location>
    </subcellularLocation>
</comment>
<dbReference type="InterPro" id="IPR011990">
    <property type="entry name" value="TPR-like_helical_dom_sf"/>
</dbReference>
<organism evidence="8 9">
    <name type="scientific">Sphingobacterium chuzhouense</name>
    <dbReference type="NCBI Taxonomy" id="1742264"/>
    <lineage>
        <taxon>Bacteria</taxon>
        <taxon>Pseudomonadati</taxon>
        <taxon>Bacteroidota</taxon>
        <taxon>Sphingobacteriia</taxon>
        <taxon>Sphingobacteriales</taxon>
        <taxon>Sphingobacteriaceae</taxon>
        <taxon>Sphingobacterium</taxon>
    </lineage>
</organism>
<dbReference type="PROSITE" id="PS51257">
    <property type="entry name" value="PROKAR_LIPOPROTEIN"/>
    <property type="match status" value="1"/>
</dbReference>
<evidence type="ECO:0000313" key="8">
    <source>
        <dbReference type="EMBL" id="MBD1421804.1"/>
    </source>
</evidence>
<dbReference type="CDD" id="cd08977">
    <property type="entry name" value="SusD"/>
    <property type="match status" value="1"/>
</dbReference>
<name>A0ABR7XTG6_9SPHI</name>
<dbReference type="RefSeq" id="WP_190313520.1">
    <property type="nucleotide sequence ID" value="NZ_JACNYL010000002.1"/>
</dbReference>
<dbReference type="InterPro" id="IPR012944">
    <property type="entry name" value="SusD_RagB_dom"/>
</dbReference>
<keyword evidence="3" id="KW-0732">Signal</keyword>
<protein>
    <submittedName>
        <fullName evidence="8">RagB/SusD family nutrient uptake outer membrane protein</fullName>
    </submittedName>
</protein>
<evidence type="ECO:0000256" key="4">
    <source>
        <dbReference type="ARBA" id="ARBA00023136"/>
    </source>
</evidence>
<evidence type="ECO:0000259" key="7">
    <source>
        <dbReference type="Pfam" id="PF14322"/>
    </source>
</evidence>
<sequence>MKRIIYISLFTGLIGFSSSCSDYLEKYPIDKPASSTFLKSEVELDHAVVGAYQRLWNGYGGYSLPFEVMLDCTTDIAWERADASWQALGNGKVDPNNWVIGNVWTSIYEGIQRCNFIIENVDRIENITNQTRVNHSVAQARFLRAYWYHHLIEMFGDVPLVTTLLDLETAYVGKDAKEDIYDFILDELEACSEILPDSYTESRDKGKATKGTALALKSTVALYAGRWNVAADAAKRVMDAGVYQLESNYENLYIKSKQDVSKEIIFQISFLAGTRNHSFPGGVNTRMAKGYSSKVPNQALIDSYMCTDGLPIDESPLYDPKKPFENRDPRMYVTNVVPGMISNGYQFESHKDSTQCWNYNTTPATRVANQDATNAYATFSGYCWKKYTDMEDPDYLNRSNTAFLLLRYGEVLLNYAEAKIEANTIDESVYTAINEIRRRAGMPDIDNGLTQAQLRTIIRTERKIELALEGKRLYDIRRWKIAEDVLRGNLLGRIERGLLANAPRIDENGNPHYDNVTNRNNMRVIEVRLFNQRNYLWPIPQIEINVNRNIKQNTGY</sequence>
<evidence type="ECO:0000313" key="9">
    <source>
        <dbReference type="Proteomes" id="UP000651112"/>
    </source>
</evidence>
<accession>A0ABR7XTG6</accession>
<dbReference type="Gene3D" id="1.25.40.390">
    <property type="match status" value="1"/>
</dbReference>
<dbReference type="Pfam" id="PF07980">
    <property type="entry name" value="SusD_RagB"/>
    <property type="match status" value="1"/>
</dbReference>
<proteinExistence type="inferred from homology"/>